<name>A0A1M4Y623_9GAMM</name>
<sequence>MADASVAFDDAIKNIMKNSEQYLYQFNFSACELWLCNELCKILNFEAGTGVSSEKNEFIYNEDKKRDLSIYHWDKNGTEKLLEHIEVKVVYPKYLLSHKVNWLDSLVNKLERSQLNFNEYIGYHGWVFFVWTSDRTYSKKYPNPTDFFNRDTQEIKTKLPHCYNSKTDFQCVDIIDGSFLWRGVTKRIVVKGMQFTKAAKQISV</sequence>
<evidence type="ECO:0000313" key="1">
    <source>
        <dbReference type="EMBL" id="SHF01120.1"/>
    </source>
</evidence>
<protein>
    <submittedName>
        <fullName evidence="1">Uncharacterized protein</fullName>
    </submittedName>
</protein>
<accession>A0A1M4Y623</accession>
<dbReference type="EMBL" id="FQVF01000005">
    <property type="protein sequence ID" value="SHF01120.1"/>
    <property type="molecule type" value="Genomic_DNA"/>
</dbReference>
<dbReference type="OrthoDB" id="6506117at2"/>
<organism evidence="1 2">
    <name type="scientific">Marinomonas polaris DSM 16579</name>
    <dbReference type="NCBI Taxonomy" id="1122206"/>
    <lineage>
        <taxon>Bacteria</taxon>
        <taxon>Pseudomonadati</taxon>
        <taxon>Pseudomonadota</taxon>
        <taxon>Gammaproteobacteria</taxon>
        <taxon>Oceanospirillales</taxon>
        <taxon>Oceanospirillaceae</taxon>
        <taxon>Marinomonas</taxon>
    </lineage>
</organism>
<gene>
    <name evidence="1" type="ORF">SAMN02745753_01134</name>
</gene>
<evidence type="ECO:0000313" key="2">
    <source>
        <dbReference type="Proteomes" id="UP000184517"/>
    </source>
</evidence>
<keyword evidence="2" id="KW-1185">Reference proteome</keyword>
<reference evidence="2" key="1">
    <citation type="submission" date="2016-11" db="EMBL/GenBank/DDBJ databases">
        <authorList>
            <person name="Varghese N."/>
            <person name="Submissions S."/>
        </authorList>
    </citation>
    <scope>NUCLEOTIDE SEQUENCE [LARGE SCALE GENOMIC DNA]</scope>
    <source>
        <strain evidence="2">DSM 16579</strain>
    </source>
</reference>
<proteinExistence type="predicted"/>
<dbReference type="AlphaFoldDB" id="A0A1M4Y623"/>
<dbReference type="Proteomes" id="UP000184517">
    <property type="component" value="Unassembled WGS sequence"/>
</dbReference>
<dbReference type="RefSeq" id="WP_072838766.1">
    <property type="nucleotide sequence ID" value="NZ_FQVF01000005.1"/>
</dbReference>